<evidence type="ECO:0000313" key="2">
    <source>
        <dbReference type="EMBL" id="OTP10252.1"/>
    </source>
</evidence>
<dbReference type="Proteomes" id="UP000194933">
    <property type="component" value="Unassembled WGS sequence"/>
</dbReference>
<protein>
    <submittedName>
        <fullName evidence="2">Uncharacterized protein</fullName>
    </submittedName>
</protein>
<accession>A0A242JYE7</accession>
<organism evidence="2 3">
    <name type="scientific">Candidatus Enterococcus wittei</name>
    <dbReference type="NCBI Taxonomy" id="1987383"/>
    <lineage>
        <taxon>Bacteria</taxon>
        <taxon>Bacillati</taxon>
        <taxon>Bacillota</taxon>
        <taxon>Bacilli</taxon>
        <taxon>Lactobacillales</taxon>
        <taxon>Enterococcaceae</taxon>
        <taxon>Enterococcus</taxon>
    </lineage>
</organism>
<keyword evidence="3" id="KW-1185">Reference proteome</keyword>
<evidence type="ECO:0000256" key="1">
    <source>
        <dbReference type="SAM" id="Phobius"/>
    </source>
</evidence>
<reference evidence="2 3" key="1">
    <citation type="submission" date="2017-05" db="EMBL/GenBank/DDBJ databases">
        <title>The Genome Sequence of Enterococcus sp. 10A9_DIV0425.</title>
        <authorList>
            <consortium name="The Broad Institute Genomics Platform"/>
            <consortium name="The Broad Institute Genomic Center for Infectious Diseases"/>
            <person name="Earl A."/>
            <person name="Manson A."/>
            <person name="Schwartman J."/>
            <person name="Gilmore M."/>
            <person name="Abouelleil A."/>
            <person name="Cao P."/>
            <person name="Chapman S."/>
            <person name="Cusick C."/>
            <person name="Shea T."/>
            <person name="Young S."/>
            <person name="Neafsey D."/>
            <person name="Nusbaum C."/>
            <person name="Birren B."/>
        </authorList>
    </citation>
    <scope>NUCLEOTIDE SEQUENCE [LARGE SCALE GENOMIC DNA]</scope>
    <source>
        <strain evidence="2 3">10A9_DIV0425</strain>
    </source>
</reference>
<name>A0A242JYE7_9ENTE</name>
<keyword evidence="1" id="KW-1133">Transmembrane helix</keyword>
<sequence>MAKETVRIDQVKGLAIKPAQLYLFDALDILEQENHRIIQERSSGKCRIQIYDRKQKILNELILYFPLEDEIEEILNNDMIEKKVGSEKTIQLHQPKMNHDPYYLAQTTSSRFKKWLKRLLIAVAVVFVLIFVGKIYSTSAASHQSQPQTQTAASWEQLLKKESYEKALSLYPERIHELIDYLTKKKRFFSLQIINEKMPTGNGRFELAYHHKKWRSVIETQVEHLTKKRQVKLAIAHLQLGQIKEAELLNRHIKNEEVTLALDQAYLQESLAFLRKKELKKAQENSHKIHAEDLKESLQVYIDHASVILDFIALYQEQKDQGNLELWEQRLSALGNP</sequence>
<proteinExistence type="predicted"/>
<dbReference type="EMBL" id="NGMO01000003">
    <property type="protein sequence ID" value="OTP10252.1"/>
    <property type="molecule type" value="Genomic_DNA"/>
</dbReference>
<keyword evidence="1" id="KW-0472">Membrane</keyword>
<feature type="transmembrane region" description="Helical" evidence="1">
    <location>
        <begin position="119"/>
        <end position="137"/>
    </location>
</feature>
<dbReference type="STRING" id="1987383.A5844_001951"/>
<evidence type="ECO:0000313" key="3">
    <source>
        <dbReference type="Proteomes" id="UP000194933"/>
    </source>
</evidence>
<keyword evidence="1" id="KW-0812">Transmembrane</keyword>
<dbReference type="AlphaFoldDB" id="A0A242JYE7"/>
<dbReference type="RefSeq" id="WP_086285019.1">
    <property type="nucleotide sequence ID" value="NZ_NGMO01000003.1"/>
</dbReference>
<gene>
    <name evidence="2" type="ORF">A5844_001951</name>
</gene>
<comment type="caution">
    <text evidence="2">The sequence shown here is derived from an EMBL/GenBank/DDBJ whole genome shotgun (WGS) entry which is preliminary data.</text>
</comment>